<gene>
    <name evidence="3" type="ORF">TCM_035639</name>
</gene>
<feature type="chain" id="PRO_5001598396" description="Phytocyanin domain-containing protein" evidence="1">
    <location>
        <begin position="27"/>
        <end position="123"/>
    </location>
</feature>
<dbReference type="PANTHER" id="PTHR33021:SF211">
    <property type="entry name" value="BLUE COPPER PROTEIN-LIKE"/>
    <property type="match status" value="1"/>
</dbReference>
<name>A0A061FJD0_THECC</name>
<feature type="signal peptide" evidence="1">
    <location>
        <begin position="1"/>
        <end position="26"/>
    </location>
</feature>
<reference evidence="3 4" key="1">
    <citation type="journal article" date="2013" name="Genome Biol.">
        <title>The genome sequence of the most widely cultivated cacao type and its use to identify candidate genes regulating pod color.</title>
        <authorList>
            <person name="Motamayor J.C."/>
            <person name="Mockaitis K."/>
            <person name="Schmutz J."/>
            <person name="Haiminen N."/>
            <person name="Iii D.L."/>
            <person name="Cornejo O."/>
            <person name="Findley S.D."/>
            <person name="Zheng P."/>
            <person name="Utro F."/>
            <person name="Royaert S."/>
            <person name="Saski C."/>
            <person name="Jenkins J."/>
            <person name="Podicheti R."/>
            <person name="Zhao M."/>
            <person name="Scheffler B.E."/>
            <person name="Stack J.C."/>
            <person name="Feltus F.A."/>
            <person name="Mustiga G.M."/>
            <person name="Amores F."/>
            <person name="Phillips W."/>
            <person name="Marelli J.P."/>
            <person name="May G.D."/>
            <person name="Shapiro H."/>
            <person name="Ma J."/>
            <person name="Bustamante C.D."/>
            <person name="Schnell R.J."/>
            <person name="Main D."/>
            <person name="Gilbert D."/>
            <person name="Parida L."/>
            <person name="Kuhn D.N."/>
        </authorList>
    </citation>
    <scope>NUCLEOTIDE SEQUENCE [LARGE SCALE GENOMIC DNA]</scope>
    <source>
        <strain evidence="4">cv. Matina 1-6</strain>
    </source>
</reference>
<dbReference type="AlphaFoldDB" id="A0A061FJD0"/>
<organism evidence="3 4">
    <name type="scientific">Theobroma cacao</name>
    <name type="common">Cacao</name>
    <name type="synonym">Cocoa</name>
    <dbReference type="NCBI Taxonomy" id="3641"/>
    <lineage>
        <taxon>Eukaryota</taxon>
        <taxon>Viridiplantae</taxon>
        <taxon>Streptophyta</taxon>
        <taxon>Embryophyta</taxon>
        <taxon>Tracheophyta</taxon>
        <taxon>Spermatophyta</taxon>
        <taxon>Magnoliopsida</taxon>
        <taxon>eudicotyledons</taxon>
        <taxon>Gunneridae</taxon>
        <taxon>Pentapetalae</taxon>
        <taxon>rosids</taxon>
        <taxon>malvids</taxon>
        <taxon>Malvales</taxon>
        <taxon>Malvaceae</taxon>
        <taxon>Byttnerioideae</taxon>
        <taxon>Theobroma</taxon>
    </lineage>
</organism>
<dbReference type="InParanoid" id="A0A061FJD0"/>
<feature type="domain" description="Phytocyanin" evidence="2">
    <location>
        <begin position="27"/>
        <end position="123"/>
    </location>
</feature>
<dbReference type="Gramene" id="EOY16767">
    <property type="protein sequence ID" value="EOY16767"/>
    <property type="gene ID" value="TCM_035639"/>
</dbReference>
<dbReference type="InterPro" id="IPR039391">
    <property type="entry name" value="Phytocyanin-like"/>
</dbReference>
<dbReference type="Gene3D" id="2.60.40.420">
    <property type="entry name" value="Cupredoxins - blue copper proteins"/>
    <property type="match status" value="1"/>
</dbReference>
<evidence type="ECO:0000259" key="2">
    <source>
        <dbReference type="PROSITE" id="PS51485"/>
    </source>
</evidence>
<dbReference type="InterPro" id="IPR003245">
    <property type="entry name" value="Phytocyanin_dom"/>
</dbReference>
<protein>
    <recommendedName>
        <fullName evidence="2">Phytocyanin domain-containing protein</fullName>
    </recommendedName>
</protein>
<dbReference type="STRING" id="3641.A0A061FJD0"/>
<proteinExistence type="predicted"/>
<keyword evidence="4" id="KW-1185">Reference proteome</keyword>
<keyword evidence="1" id="KW-0732">Signal</keyword>
<dbReference type="GO" id="GO:0005886">
    <property type="term" value="C:plasma membrane"/>
    <property type="evidence" value="ECO:0000318"/>
    <property type="project" value="GO_Central"/>
</dbReference>
<dbReference type="OMA" id="NEYVVGD"/>
<dbReference type="Pfam" id="PF02298">
    <property type="entry name" value="Cu_bind_like"/>
    <property type="match status" value="1"/>
</dbReference>
<dbReference type="InterPro" id="IPR008972">
    <property type="entry name" value="Cupredoxin"/>
</dbReference>
<sequence>MLIMEGSTVKFVALILILCCARSSLAAEYTVGDQLGWRPLVNYYSWVRSKSIKLGDTLVFNYDASQGYSVAEVTQFKFIACNAANAKYFDNDGHSSVTLTEPGQHYFMAAGHCADQMVLSVLV</sequence>
<dbReference type="SUPFAM" id="SSF49503">
    <property type="entry name" value="Cupredoxins"/>
    <property type="match status" value="1"/>
</dbReference>
<dbReference type="PANTHER" id="PTHR33021">
    <property type="entry name" value="BLUE COPPER PROTEIN"/>
    <property type="match status" value="1"/>
</dbReference>
<dbReference type="CDD" id="cd04216">
    <property type="entry name" value="Phytocyanin"/>
    <property type="match status" value="1"/>
</dbReference>
<evidence type="ECO:0000313" key="3">
    <source>
        <dbReference type="EMBL" id="EOY16767.1"/>
    </source>
</evidence>
<evidence type="ECO:0000256" key="1">
    <source>
        <dbReference type="SAM" id="SignalP"/>
    </source>
</evidence>
<dbReference type="eggNOG" id="ENOG502R27Q">
    <property type="taxonomic scope" value="Eukaryota"/>
</dbReference>
<dbReference type="EMBL" id="CM001886">
    <property type="protein sequence ID" value="EOY16767.1"/>
    <property type="molecule type" value="Genomic_DNA"/>
</dbReference>
<evidence type="ECO:0000313" key="4">
    <source>
        <dbReference type="Proteomes" id="UP000026915"/>
    </source>
</evidence>
<dbReference type="Proteomes" id="UP000026915">
    <property type="component" value="Chromosome 8"/>
</dbReference>
<dbReference type="HOGENOM" id="CLU_058719_4_4_1"/>
<dbReference type="GO" id="GO:0009055">
    <property type="term" value="F:electron transfer activity"/>
    <property type="evidence" value="ECO:0007669"/>
    <property type="project" value="InterPro"/>
</dbReference>
<dbReference type="PROSITE" id="PS51485">
    <property type="entry name" value="PHYTOCYANIN"/>
    <property type="match status" value="1"/>
</dbReference>
<accession>A0A061FJD0</accession>